<keyword evidence="7" id="KW-1185">Reference proteome</keyword>
<feature type="region of interest" description="Disordered" evidence="4">
    <location>
        <begin position="1"/>
        <end position="61"/>
    </location>
</feature>
<evidence type="ECO:0000259" key="5">
    <source>
        <dbReference type="PROSITE" id="PS51918"/>
    </source>
</evidence>
<proteinExistence type="predicted"/>
<dbReference type="KEGG" id="buo:BRPE64_ACDS20450"/>
<keyword evidence="1" id="KW-0479">Metal-binding</keyword>
<evidence type="ECO:0000313" key="7">
    <source>
        <dbReference type="Proteomes" id="UP000013966"/>
    </source>
</evidence>
<dbReference type="InterPro" id="IPR058240">
    <property type="entry name" value="rSAM_sf"/>
</dbReference>
<dbReference type="GO" id="GO:0051536">
    <property type="term" value="F:iron-sulfur cluster binding"/>
    <property type="evidence" value="ECO:0007669"/>
    <property type="project" value="UniProtKB-KW"/>
</dbReference>
<dbReference type="STRING" id="758793.BRPE64_ACDS20450"/>
<dbReference type="Pfam" id="PF04055">
    <property type="entry name" value="Radical_SAM"/>
    <property type="match status" value="1"/>
</dbReference>
<dbReference type="PANTHER" id="PTHR43432">
    <property type="entry name" value="SLR0285 PROTEIN"/>
    <property type="match status" value="1"/>
</dbReference>
<reference evidence="6 7" key="2">
    <citation type="journal article" date="2018" name="Int. J. Syst. Evol. Microbiol.">
        <title>Burkholderia insecticola sp. nov., a gut symbiotic bacterium of the bean bug Riptortus pedestris.</title>
        <authorList>
            <person name="Takeshita K."/>
            <person name="Tamaki H."/>
            <person name="Ohbayashi T."/>
            <person name="Meng X.-Y."/>
            <person name="Sone T."/>
            <person name="Mitani Y."/>
            <person name="Peeters C."/>
            <person name="Kikuchi Y."/>
            <person name="Vandamme P."/>
        </authorList>
    </citation>
    <scope>NUCLEOTIDE SEQUENCE [LARGE SCALE GENOMIC DNA]</scope>
    <source>
        <strain evidence="6">RPE64</strain>
    </source>
</reference>
<feature type="compositionally biased region" description="Basic and acidic residues" evidence="4">
    <location>
        <begin position="34"/>
        <end position="47"/>
    </location>
</feature>
<feature type="domain" description="Radical SAM core" evidence="5">
    <location>
        <begin position="83"/>
        <end position="320"/>
    </location>
</feature>
<keyword evidence="2" id="KW-0408">Iron</keyword>
<name>R4WHX9_9BURK</name>
<evidence type="ECO:0000256" key="1">
    <source>
        <dbReference type="ARBA" id="ARBA00022723"/>
    </source>
</evidence>
<dbReference type="PATRIC" id="fig|758793.3.peg.2048"/>
<dbReference type="GO" id="GO:0046872">
    <property type="term" value="F:metal ion binding"/>
    <property type="evidence" value="ECO:0007669"/>
    <property type="project" value="UniProtKB-KW"/>
</dbReference>
<dbReference type="HOGENOM" id="CLU_015525_0_0_4"/>
<gene>
    <name evidence="6" type="ORF">BRPE64_ACDS20450</name>
</gene>
<evidence type="ECO:0000256" key="3">
    <source>
        <dbReference type="ARBA" id="ARBA00023014"/>
    </source>
</evidence>
<dbReference type="GO" id="GO:0003824">
    <property type="term" value="F:catalytic activity"/>
    <property type="evidence" value="ECO:0007669"/>
    <property type="project" value="InterPro"/>
</dbReference>
<dbReference type="InterPro" id="IPR007197">
    <property type="entry name" value="rSAM"/>
</dbReference>
<dbReference type="SMART" id="SM00729">
    <property type="entry name" value="Elp3"/>
    <property type="match status" value="1"/>
</dbReference>
<evidence type="ECO:0000256" key="4">
    <source>
        <dbReference type="SAM" id="MobiDB-lite"/>
    </source>
</evidence>
<keyword evidence="3" id="KW-0411">Iron-sulfur</keyword>
<accession>R4WHX9</accession>
<dbReference type="InterPro" id="IPR040086">
    <property type="entry name" value="MJ0683-like"/>
</dbReference>
<protein>
    <submittedName>
        <fullName evidence="6">Radical SAM domain protein</fullName>
    </submittedName>
</protein>
<evidence type="ECO:0000256" key="2">
    <source>
        <dbReference type="ARBA" id="ARBA00023004"/>
    </source>
</evidence>
<dbReference type="Proteomes" id="UP000013966">
    <property type="component" value="Chromosome 1"/>
</dbReference>
<reference evidence="6 7" key="1">
    <citation type="journal article" date="2013" name="Genome Announc.">
        <title>Complete Genome Sequence of Burkholderia sp. Strain RPE64, Bacterial Symbiont of the Bean Bug Riptortus pedestris.</title>
        <authorList>
            <person name="Shibata T.F."/>
            <person name="Maeda T."/>
            <person name="Nikoh N."/>
            <person name="Yamaguchi K."/>
            <person name="Oshima K."/>
            <person name="Hattori M."/>
            <person name="Nishiyama T."/>
            <person name="Hasebe M."/>
            <person name="Fukatsu T."/>
            <person name="Kikuchi Y."/>
            <person name="Shigenobu S."/>
        </authorList>
    </citation>
    <scope>NUCLEOTIDE SEQUENCE [LARGE SCALE GENOMIC DNA]</scope>
</reference>
<dbReference type="SFLD" id="SFLDG01084">
    <property type="entry name" value="Uncharacterised_Radical_SAM_Su"/>
    <property type="match status" value="1"/>
</dbReference>
<dbReference type="SFLD" id="SFLDS00029">
    <property type="entry name" value="Radical_SAM"/>
    <property type="match status" value="1"/>
</dbReference>
<dbReference type="PROSITE" id="PS51918">
    <property type="entry name" value="RADICAL_SAM"/>
    <property type="match status" value="1"/>
</dbReference>
<dbReference type="EMBL" id="AP013058">
    <property type="protein sequence ID" value="BAN23799.1"/>
    <property type="molecule type" value="Genomic_DNA"/>
</dbReference>
<dbReference type="SUPFAM" id="SSF102114">
    <property type="entry name" value="Radical SAM enzymes"/>
    <property type="match status" value="1"/>
</dbReference>
<dbReference type="CDD" id="cd01335">
    <property type="entry name" value="Radical_SAM"/>
    <property type="match status" value="1"/>
</dbReference>
<dbReference type="PANTHER" id="PTHR43432:SF3">
    <property type="entry name" value="SLR0285 PROTEIN"/>
    <property type="match status" value="1"/>
</dbReference>
<dbReference type="AlphaFoldDB" id="R4WHX9"/>
<dbReference type="Gene3D" id="3.80.30.30">
    <property type="match status" value="1"/>
</dbReference>
<dbReference type="InterPro" id="IPR006638">
    <property type="entry name" value="Elp3/MiaA/NifB-like_rSAM"/>
</dbReference>
<evidence type="ECO:0000313" key="6">
    <source>
        <dbReference type="EMBL" id="BAN23799.1"/>
    </source>
</evidence>
<dbReference type="NCBIfam" id="NF033668">
    <property type="entry name" value="rSAM_PA0069"/>
    <property type="match status" value="1"/>
</dbReference>
<organism evidence="6 7">
    <name type="scientific">Caballeronia insecticola</name>
    <dbReference type="NCBI Taxonomy" id="758793"/>
    <lineage>
        <taxon>Bacteria</taxon>
        <taxon>Pseudomonadati</taxon>
        <taxon>Pseudomonadota</taxon>
        <taxon>Betaproteobacteria</taxon>
        <taxon>Burkholderiales</taxon>
        <taxon>Burkholderiaceae</taxon>
        <taxon>Caballeronia</taxon>
    </lineage>
</organism>
<sequence length="385" mass="43004">MPDFFAMSSPDREYPVAPPAPLKGRGAVSNLQGRYEKDERERVDDGWQHTAGQDEGECETSTPLRTQIFEERAKSILTRNSSPDIPFSVSLNPYRGCEHGCIYCFARPTHSYLGLSPGLDFESRIYAKINAPELLARELAKANYEPEPIALGVNTDAYQPVERDLQITRRVIQVMHDCGQPFAAITKNSLIERDIDLLAPMAERGQFMAAITVTTLDADIARTLEPRAATPSRRLRTIRTLAEAGIPVGVSIAPVIPFVTEQDMERVLEACAEAGASSASYIVLRLPWEVAPLFKDWLAAHFPDRADRVMSRVRDMRGGKDYDSNFATRMKGEGLWADMLKQRFRQATKRLGLNARQRGILDMSEFQRPAKPAVAPPANPQLDLF</sequence>